<feature type="transmembrane region" description="Helical" evidence="6">
    <location>
        <begin position="71"/>
        <end position="92"/>
    </location>
</feature>
<feature type="transmembrane region" description="Helical" evidence="6">
    <location>
        <begin position="308"/>
        <end position="327"/>
    </location>
</feature>
<feature type="transmembrane region" description="Helical" evidence="6">
    <location>
        <begin position="411"/>
        <end position="437"/>
    </location>
</feature>
<dbReference type="PANTHER" id="PTHR30619">
    <property type="entry name" value="DNA INTERNALIZATION/COMPETENCE PROTEIN COMEC/REC2"/>
    <property type="match status" value="1"/>
</dbReference>
<sequence length="747" mass="82800">MPNVEKIKELRYSLQLSLAPYPAVRLLALVVLGILAGVNLPLPVEGWLLFCLFALLVLLAGLLYERVRNKAPYPLFFTSIGYLLFLFFSFAASSDYRLHYAARDGLLRFVGKNVLLYGRIVDQPHFSGAGVGWMMEVEELFENGQIVKLHDRAKVFMRSVGKPDITISYGDMVRVKGKLDLVPEASNRGEFDPRKAARMKQLSVQFYSAGPWQVQHEGESGLNGFDRFVVKPVYNYITKSLEELLPDGEERKLAAGVLTGERESMSEEVIEAFKLTGTAHILAVSGLNMVMLALVVQICLQRFQVTTAGRWISFVIFSFILLVYSSVTGNSPSVKRAALMSLVLIGGATIGRKSYPVNSLAVADFLILLFDPFDLLNPGFLMTNGAVLAILLISPHLIASPQKEGGLLRGVAHFLLSSVMVTLAAIIGVSPVIAYYFGTFSVISILANIPVVLFSTLLMYALVPMLLVNLVSGYVASFFAATSFFLAELTLRTALYFSQFPFASITIRPDAIEVWLYYATLAALLVFSVQRAWGRVAISLLLGLNLLFWYSFALRIPPVAPDMVTVNLGRRLVTLFSSGSETVQIDAALAARDQKRIAEQLAAYGMAAPKAVVQFYSPDSLIAKTPAARHMLQADSTILLPSMVVIRPEEKVLKLWSRERSLLIVSGTSRLKEEELYKADIAFLWVYRFAPKQQQQITSWLNYARPKRCILVPGSFLPRAHLALLQRFAASRPGVEVRSKTRQVVVQ</sequence>
<dbReference type="eggNOG" id="COG0658">
    <property type="taxonomic scope" value="Bacteria"/>
</dbReference>
<feature type="domain" description="DUF4131" evidence="8">
    <location>
        <begin position="41"/>
        <end position="214"/>
    </location>
</feature>
<evidence type="ECO:0000259" key="7">
    <source>
        <dbReference type="Pfam" id="PF03772"/>
    </source>
</evidence>
<feature type="transmembrane region" description="Helical" evidence="6">
    <location>
        <begin position="536"/>
        <end position="554"/>
    </location>
</feature>
<dbReference type="Pfam" id="PF13567">
    <property type="entry name" value="DUF4131"/>
    <property type="match status" value="1"/>
</dbReference>
<feature type="transmembrane region" description="Helical" evidence="6">
    <location>
        <begin position="46"/>
        <end position="64"/>
    </location>
</feature>
<keyword evidence="4 6" id="KW-1133">Transmembrane helix</keyword>
<feature type="transmembrane region" description="Helical" evidence="6">
    <location>
        <begin position="21"/>
        <end position="40"/>
    </location>
</feature>
<evidence type="ECO:0000256" key="5">
    <source>
        <dbReference type="ARBA" id="ARBA00023136"/>
    </source>
</evidence>
<organism evidence="9 10">
    <name type="scientific">Pelodictyon phaeoclathratiforme (strain DSM 5477 / BU-1)</name>
    <dbReference type="NCBI Taxonomy" id="324925"/>
    <lineage>
        <taxon>Bacteria</taxon>
        <taxon>Pseudomonadati</taxon>
        <taxon>Chlorobiota</taxon>
        <taxon>Chlorobiia</taxon>
        <taxon>Chlorobiales</taxon>
        <taxon>Chlorobiaceae</taxon>
        <taxon>Chlorobium/Pelodictyon group</taxon>
        <taxon>Pelodictyon</taxon>
    </lineage>
</organism>
<dbReference type="STRING" id="324925.Ppha_1646"/>
<dbReference type="RefSeq" id="WP_012508370.1">
    <property type="nucleotide sequence ID" value="NC_011060.1"/>
</dbReference>
<keyword evidence="5 6" id="KW-0472">Membrane</keyword>
<dbReference type="OrthoDB" id="9761531at2"/>
<feature type="transmembrane region" description="Helical" evidence="6">
    <location>
        <begin position="443"/>
        <end position="463"/>
    </location>
</feature>
<feature type="transmembrane region" description="Helical" evidence="6">
    <location>
        <begin position="511"/>
        <end position="529"/>
    </location>
</feature>
<comment type="subcellular location">
    <subcellularLocation>
        <location evidence="1">Cell membrane</location>
        <topology evidence="1">Multi-pass membrane protein</topology>
    </subcellularLocation>
</comment>
<gene>
    <name evidence="9" type="ordered locus">Ppha_1646</name>
</gene>
<feature type="domain" description="ComEC/Rec2-related protein" evidence="7">
    <location>
        <begin position="258"/>
        <end position="527"/>
    </location>
</feature>
<dbReference type="KEGG" id="pph:Ppha_1646"/>
<feature type="transmembrane region" description="Helical" evidence="6">
    <location>
        <begin position="379"/>
        <end position="399"/>
    </location>
</feature>
<feature type="transmembrane region" description="Helical" evidence="6">
    <location>
        <begin position="277"/>
        <end position="296"/>
    </location>
</feature>
<evidence type="ECO:0000256" key="1">
    <source>
        <dbReference type="ARBA" id="ARBA00004651"/>
    </source>
</evidence>
<evidence type="ECO:0000313" key="10">
    <source>
        <dbReference type="Proteomes" id="UP000002724"/>
    </source>
</evidence>
<dbReference type="InterPro" id="IPR052159">
    <property type="entry name" value="Competence_DNA_uptake"/>
</dbReference>
<dbReference type="NCBIfam" id="TIGR00360">
    <property type="entry name" value="ComEC_N-term"/>
    <property type="match status" value="1"/>
</dbReference>
<keyword evidence="3 6" id="KW-0812">Transmembrane</keyword>
<dbReference type="Pfam" id="PF03772">
    <property type="entry name" value="Competence"/>
    <property type="match status" value="1"/>
</dbReference>
<dbReference type="InterPro" id="IPR004477">
    <property type="entry name" value="ComEC_N"/>
</dbReference>
<feature type="transmembrane region" description="Helical" evidence="6">
    <location>
        <begin position="470"/>
        <end position="491"/>
    </location>
</feature>
<evidence type="ECO:0000256" key="4">
    <source>
        <dbReference type="ARBA" id="ARBA00022989"/>
    </source>
</evidence>
<evidence type="ECO:0000256" key="2">
    <source>
        <dbReference type="ARBA" id="ARBA00022475"/>
    </source>
</evidence>
<protein>
    <submittedName>
        <fullName evidence="9">ComEC/Rec2-related protein</fullName>
    </submittedName>
</protein>
<keyword evidence="10" id="KW-1185">Reference proteome</keyword>
<evidence type="ECO:0000256" key="3">
    <source>
        <dbReference type="ARBA" id="ARBA00022692"/>
    </source>
</evidence>
<dbReference type="InterPro" id="IPR025405">
    <property type="entry name" value="DUF4131"/>
</dbReference>
<evidence type="ECO:0000313" key="9">
    <source>
        <dbReference type="EMBL" id="ACF43883.1"/>
    </source>
</evidence>
<name>B4SAJ7_PELPB</name>
<accession>B4SAJ7</accession>
<dbReference type="HOGENOM" id="CLU_377545_0_0_10"/>
<keyword evidence="2" id="KW-1003">Cell membrane</keyword>
<proteinExistence type="predicted"/>
<evidence type="ECO:0000256" key="6">
    <source>
        <dbReference type="SAM" id="Phobius"/>
    </source>
</evidence>
<dbReference type="Proteomes" id="UP000002724">
    <property type="component" value="Chromosome"/>
</dbReference>
<dbReference type="PANTHER" id="PTHR30619:SF1">
    <property type="entry name" value="RECOMBINATION PROTEIN 2"/>
    <property type="match status" value="1"/>
</dbReference>
<dbReference type="AlphaFoldDB" id="B4SAJ7"/>
<dbReference type="GO" id="GO:0005886">
    <property type="term" value="C:plasma membrane"/>
    <property type="evidence" value="ECO:0007669"/>
    <property type="project" value="UniProtKB-SubCell"/>
</dbReference>
<evidence type="ECO:0000259" key="8">
    <source>
        <dbReference type="Pfam" id="PF13567"/>
    </source>
</evidence>
<dbReference type="EMBL" id="CP001110">
    <property type="protein sequence ID" value="ACF43883.1"/>
    <property type="molecule type" value="Genomic_DNA"/>
</dbReference>
<reference evidence="9 10" key="1">
    <citation type="submission" date="2008-06" db="EMBL/GenBank/DDBJ databases">
        <title>Complete sequence of Pelodictyon phaeoclathratiforme BU-1.</title>
        <authorList>
            <consortium name="US DOE Joint Genome Institute"/>
            <person name="Lucas S."/>
            <person name="Copeland A."/>
            <person name="Lapidus A."/>
            <person name="Glavina del Rio T."/>
            <person name="Dalin E."/>
            <person name="Tice H."/>
            <person name="Bruce D."/>
            <person name="Goodwin L."/>
            <person name="Pitluck S."/>
            <person name="Schmutz J."/>
            <person name="Larimer F."/>
            <person name="Land M."/>
            <person name="Hauser L."/>
            <person name="Kyrpides N."/>
            <person name="Mikhailova N."/>
            <person name="Liu Z."/>
            <person name="Li T."/>
            <person name="Zhao F."/>
            <person name="Overmann J."/>
            <person name="Bryant D.A."/>
            <person name="Richardson P."/>
        </authorList>
    </citation>
    <scope>NUCLEOTIDE SEQUENCE [LARGE SCALE GENOMIC DNA]</scope>
    <source>
        <strain evidence="10">DSM 5477 / BU-1</strain>
    </source>
</reference>